<dbReference type="InterPro" id="IPR054564">
    <property type="entry name" value="Gp18_domIII_N"/>
</dbReference>
<dbReference type="Gene3D" id="3.30.360.90">
    <property type="match status" value="1"/>
</dbReference>
<dbReference type="Gene3D" id="3.40.50.11790">
    <property type="match status" value="1"/>
</dbReference>
<dbReference type="OrthoDB" id="2665at10239"/>
<feature type="domain" description="Tail sheath protein Gp18-like" evidence="11">
    <location>
        <begin position="32"/>
        <end position="89"/>
    </location>
</feature>
<protein>
    <submittedName>
        <fullName evidence="12">Putative tail sheath protein</fullName>
    </submittedName>
</protein>
<dbReference type="Gene3D" id="3.30.1370.220">
    <property type="match status" value="1"/>
</dbReference>
<evidence type="ECO:0000256" key="3">
    <source>
        <dbReference type="ARBA" id="ARBA00022732"/>
    </source>
</evidence>
<evidence type="ECO:0000313" key="13">
    <source>
        <dbReference type="Proteomes" id="UP000202966"/>
    </source>
</evidence>
<accession>A0A0K2CNL4</accession>
<keyword evidence="4" id="KW-1242">Viral contractile tail ejection system</keyword>
<dbReference type="RefSeq" id="YP_009215029.1">
    <property type="nucleotide sequence ID" value="NC_028969.1"/>
</dbReference>
<feature type="domain" description="Phage tail sheath protein-like beta-sandwich" evidence="9">
    <location>
        <begin position="90"/>
        <end position="179"/>
    </location>
</feature>
<keyword evidence="5" id="KW-0946">Virion</keyword>
<keyword evidence="13" id="KW-1185">Reference proteome</keyword>
<dbReference type="GO" id="GO:0099000">
    <property type="term" value="P:symbiont genome ejection through host cell envelope, contractile tail mechanism"/>
    <property type="evidence" value="ECO:0007669"/>
    <property type="project" value="UniProtKB-KW"/>
</dbReference>
<evidence type="ECO:0000259" key="10">
    <source>
        <dbReference type="Pfam" id="PF17482"/>
    </source>
</evidence>
<dbReference type="Gene3D" id="2.60.40.4290">
    <property type="match status" value="1"/>
</dbReference>
<evidence type="ECO:0000313" key="12">
    <source>
        <dbReference type="EMBL" id="ALA07356.1"/>
    </source>
</evidence>
<keyword evidence="5" id="KW-1229">Viral tail sheath protein</keyword>
<feature type="domain" description="Tail sheath protein subtilisin-like" evidence="8">
    <location>
        <begin position="186"/>
        <end position="328"/>
    </location>
</feature>
<dbReference type="Pfam" id="PF04984">
    <property type="entry name" value="Phage_sheath_1"/>
    <property type="match status" value="1"/>
</dbReference>
<evidence type="ECO:0000256" key="7">
    <source>
        <dbReference type="ARBA" id="ARBA00023296"/>
    </source>
</evidence>
<dbReference type="Gene3D" id="3.30.1490.360">
    <property type="match status" value="1"/>
</dbReference>
<organism evidence="12 13">
    <name type="scientific">Brevibacillus phage Osiris</name>
    <dbReference type="NCBI Taxonomy" id="1691955"/>
    <lineage>
        <taxon>Viruses</taxon>
        <taxon>Duplodnaviria</taxon>
        <taxon>Heunggongvirae</taxon>
        <taxon>Uroviricota</taxon>
        <taxon>Caudoviricetes</taxon>
        <taxon>Jimmervirus</taxon>
        <taxon>Jimmervirus osiris</taxon>
    </lineage>
</organism>
<evidence type="ECO:0000259" key="8">
    <source>
        <dbReference type="Pfam" id="PF04984"/>
    </source>
</evidence>
<sequence>MMQNWIAQNKVRPGTYVNVVSEAKPQGAISERGTVTMALSLSWGPSGEVIEIQAGENTLDKLGYDISEPQILLVQEALKRAKTLLLYRLNTGSKAQASSDNLTVTALYGGVRGNDITVVVEQNIDDETTFIVKTLVAGSIVDNQLAKKIEDLKANKFVTFSGTGALVASAGIPLTGGTDGTEIGVNHTAYREAIELHDFDAMAVPYDDPTIKSVYVAFAKRLANQQNRFIQIVVPNYAQADDPTVISVSNGVILSNSTVIDAVKATAWVAGATAGANANQSLTHTAYDDAVAVHGRLNDSQITKALLNGEFLFELHNGKVVVEQDINTFTSFNPDKRKHFSKNRVVRTINGITKDWKLAFDEQYLGKYDNDADGRNLYKKECIKIVEEYQAMGAIQNFDAQKDIIVSPGNDSDSLLTEGYIQPVDAMEKNYLKAVVR</sequence>
<reference evidence="12 13" key="1">
    <citation type="journal article" date="2015" name="Genome Announc.">
        <title>Genome Sequences of Five Additional Brevibacillus laterosporus Bacteriophages.</title>
        <authorList>
            <person name="Merrill B.D."/>
            <person name="Berg J.A."/>
            <person name="Graves K.A."/>
            <person name="Ward A.T."/>
            <person name="Hilton J.A."/>
            <person name="Wake B.N."/>
            <person name="Grose J.H."/>
            <person name="Breakwell D.P."/>
            <person name="Burnett S.H."/>
        </authorList>
    </citation>
    <scope>NUCLEOTIDE SEQUENCE [LARGE SCALE GENOMIC DNA]</scope>
</reference>
<evidence type="ECO:0000259" key="11">
    <source>
        <dbReference type="Pfam" id="PF22671"/>
    </source>
</evidence>
<name>A0A0K2CNL4_9CAUD</name>
<evidence type="ECO:0000256" key="2">
    <source>
        <dbReference type="ARBA" id="ARBA00022595"/>
    </source>
</evidence>
<dbReference type="Pfam" id="PF17481">
    <property type="entry name" value="Phage_sheath_domII"/>
    <property type="match status" value="1"/>
</dbReference>
<keyword evidence="3" id="KW-1227">Viral tail protein</keyword>
<keyword evidence="6" id="KW-1171">Viral genome ejection through host cell envelope</keyword>
<dbReference type="InterPro" id="IPR035326">
    <property type="entry name" value="Beta_sandwich_Seath"/>
</dbReference>
<dbReference type="EMBL" id="KT151956">
    <property type="protein sequence ID" value="ALA07356.1"/>
    <property type="molecule type" value="Genomic_DNA"/>
</dbReference>
<evidence type="ECO:0000256" key="5">
    <source>
        <dbReference type="ARBA" id="ARBA00023003"/>
    </source>
</evidence>
<evidence type="ECO:0000256" key="4">
    <source>
        <dbReference type="ARBA" id="ARBA00022766"/>
    </source>
</evidence>
<evidence type="ECO:0000256" key="1">
    <source>
        <dbReference type="ARBA" id="ARBA00008005"/>
    </source>
</evidence>
<dbReference type="KEGG" id="vg:26641354"/>
<dbReference type="Pfam" id="PF17482">
    <property type="entry name" value="Phage_sheath_1C"/>
    <property type="match status" value="1"/>
</dbReference>
<dbReference type="InterPro" id="IPR020287">
    <property type="entry name" value="Tail_sheath_C"/>
</dbReference>
<keyword evidence="2" id="KW-1162">Viral penetration into host cytoplasm</keyword>
<dbReference type="GO" id="GO:0098027">
    <property type="term" value="C:virus tail, sheath"/>
    <property type="evidence" value="ECO:0007669"/>
    <property type="project" value="UniProtKB-KW"/>
</dbReference>
<comment type="similarity">
    <text evidence="1">Belongs to the myoviridae tail sheath protein family.</text>
</comment>
<feature type="domain" description="Tail sheath protein C-terminal" evidence="10">
    <location>
        <begin position="335"/>
        <end position="436"/>
    </location>
</feature>
<dbReference type="GeneID" id="26641354"/>
<gene>
    <name evidence="12" type="ORF">OSIRIS_15</name>
</gene>
<dbReference type="InterPro" id="IPR035089">
    <property type="entry name" value="Phage_sheath_subtilisin"/>
</dbReference>
<dbReference type="Pfam" id="PF22671">
    <property type="entry name" value="Gp18_domIII_N"/>
    <property type="match status" value="1"/>
</dbReference>
<evidence type="ECO:0000256" key="6">
    <source>
        <dbReference type="ARBA" id="ARBA00023009"/>
    </source>
</evidence>
<keyword evidence="7" id="KW-1160">Virus entry into host cell</keyword>
<proteinExistence type="inferred from homology"/>
<evidence type="ECO:0000259" key="9">
    <source>
        <dbReference type="Pfam" id="PF17481"/>
    </source>
</evidence>
<dbReference type="Proteomes" id="UP000202966">
    <property type="component" value="Segment"/>
</dbReference>